<evidence type="ECO:0000256" key="3">
    <source>
        <dbReference type="ARBA" id="ARBA00022691"/>
    </source>
</evidence>
<dbReference type="PROSITE" id="PS51689">
    <property type="entry name" value="SAM_RNA_A_N6_MT"/>
    <property type="match status" value="1"/>
</dbReference>
<dbReference type="Pfam" id="PF00398">
    <property type="entry name" value="RrnaAD"/>
    <property type="match status" value="1"/>
</dbReference>
<evidence type="ECO:0000256" key="2">
    <source>
        <dbReference type="ARBA" id="ARBA00022679"/>
    </source>
</evidence>
<dbReference type="GO" id="GO:0003723">
    <property type="term" value="F:RNA binding"/>
    <property type="evidence" value="ECO:0007669"/>
    <property type="project" value="UniProtKB-UniRule"/>
</dbReference>
<dbReference type="Gene3D" id="1.10.8.100">
    <property type="entry name" value="Ribosomal RNA adenine dimethylase-like, domain 2"/>
    <property type="match status" value="1"/>
</dbReference>
<name>A0A1F6FFG3_9BACT</name>
<evidence type="ECO:0000256" key="4">
    <source>
        <dbReference type="ARBA" id="ARBA00022884"/>
    </source>
</evidence>
<keyword evidence="4 5" id="KW-0694">RNA-binding</keyword>
<keyword evidence="1 5" id="KW-0489">Methyltransferase</keyword>
<keyword evidence="3 5" id="KW-0949">S-adenosyl-L-methionine</keyword>
<dbReference type="PROSITE" id="PS01131">
    <property type="entry name" value="RRNA_A_DIMETH"/>
    <property type="match status" value="1"/>
</dbReference>
<sequence length="288" mass="31853">MLEVMTKHYGKLRGKPVDTEGETPEKFAHKRSLGQNFLTSDIVPGWMATAAEVGAGDLVLEIGPGTGMLTRALLATGARVIAVEADIRAIESLQSTFAEQIKSGQLTIHHGDAREITPHHLGLADHGFKVVANIPYYLSGFLLRSLLETDIQPTTLTFLIQKELAVRIARAKKESLLSLSVKAFGEPVYSKTVGRGHFHPIPNVDSAILTIKNINRDHFNQVDTALFFEILHLGLGKKRKQLLANLTEKFKRDDLEKVFTKLDLSLTIRGEDVSLNTWLLLTKNLSTL</sequence>
<dbReference type="InterPro" id="IPR029063">
    <property type="entry name" value="SAM-dependent_MTases_sf"/>
</dbReference>
<proteinExistence type="inferred from homology"/>
<feature type="domain" description="Ribosomal RNA adenine methylase transferase N-terminal" evidence="6">
    <location>
        <begin position="43"/>
        <end position="215"/>
    </location>
</feature>
<evidence type="ECO:0000256" key="5">
    <source>
        <dbReference type="PROSITE-ProRule" id="PRU01026"/>
    </source>
</evidence>
<dbReference type="PANTHER" id="PTHR11727:SF7">
    <property type="entry name" value="DIMETHYLADENOSINE TRANSFERASE-RELATED"/>
    <property type="match status" value="1"/>
</dbReference>
<dbReference type="CDD" id="cd02440">
    <property type="entry name" value="AdoMet_MTases"/>
    <property type="match status" value="1"/>
</dbReference>
<gene>
    <name evidence="7" type="ORF">A3G90_00720</name>
</gene>
<evidence type="ECO:0000313" key="7">
    <source>
        <dbReference type="EMBL" id="OGG84598.1"/>
    </source>
</evidence>
<comment type="similarity">
    <text evidence="5">Belongs to the class I-like SAM-binding methyltransferase superfamily. rRNA adenine N(6)-methyltransferase family.</text>
</comment>
<dbReference type="STRING" id="1798525.A3G90_00720"/>
<dbReference type="InterPro" id="IPR023165">
    <property type="entry name" value="rRNA_Ade_diMease-like_C"/>
</dbReference>
<dbReference type="SUPFAM" id="SSF53335">
    <property type="entry name" value="S-adenosyl-L-methionine-dependent methyltransferases"/>
    <property type="match status" value="1"/>
</dbReference>
<dbReference type="InterPro" id="IPR020596">
    <property type="entry name" value="rRNA_Ade_Mease_Trfase_CS"/>
</dbReference>
<dbReference type="Gene3D" id="3.40.50.150">
    <property type="entry name" value="Vaccinia Virus protein VP39"/>
    <property type="match status" value="1"/>
</dbReference>
<keyword evidence="2 5" id="KW-0808">Transferase</keyword>
<protein>
    <recommendedName>
        <fullName evidence="6">Ribosomal RNA adenine methylase transferase N-terminal domain-containing protein</fullName>
    </recommendedName>
</protein>
<feature type="binding site" evidence="5">
    <location>
        <position position="84"/>
    </location>
    <ligand>
        <name>S-adenosyl-L-methionine</name>
        <dbReference type="ChEBI" id="CHEBI:59789"/>
    </ligand>
</feature>
<dbReference type="GO" id="GO:0005829">
    <property type="term" value="C:cytosol"/>
    <property type="evidence" value="ECO:0007669"/>
    <property type="project" value="TreeGrafter"/>
</dbReference>
<dbReference type="SMART" id="SM00650">
    <property type="entry name" value="rADc"/>
    <property type="match status" value="1"/>
</dbReference>
<feature type="binding site" evidence="5">
    <location>
        <position position="133"/>
    </location>
    <ligand>
        <name>S-adenosyl-L-methionine</name>
        <dbReference type="ChEBI" id="CHEBI:59789"/>
    </ligand>
</feature>
<feature type="binding site" evidence="5">
    <location>
        <position position="36"/>
    </location>
    <ligand>
        <name>S-adenosyl-L-methionine</name>
        <dbReference type="ChEBI" id="CHEBI:59789"/>
    </ligand>
</feature>
<evidence type="ECO:0000256" key="1">
    <source>
        <dbReference type="ARBA" id="ARBA00022603"/>
    </source>
</evidence>
<dbReference type="PANTHER" id="PTHR11727">
    <property type="entry name" value="DIMETHYLADENOSINE TRANSFERASE"/>
    <property type="match status" value="1"/>
</dbReference>
<dbReference type="AlphaFoldDB" id="A0A1F6FFG3"/>
<feature type="binding site" evidence="5">
    <location>
        <position position="38"/>
    </location>
    <ligand>
        <name>S-adenosyl-L-methionine</name>
        <dbReference type="ChEBI" id="CHEBI:59789"/>
    </ligand>
</feature>
<dbReference type="InterPro" id="IPR001737">
    <property type="entry name" value="KsgA/Erm"/>
</dbReference>
<dbReference type="InterPro" id="IPR020598">
    <property type="entry name" value="rRNA_Ade_methylase_Trfase_N"/>
</dbReference>
<reference evidence="7 8" key="1">
    <citation type="journal article" date="2016" name="Nat. Commun.">
        <title>Thousands of microbial genomes shed light on interconnected biogeochemical processes in an aquifer system.</title>
        <authorList>
            <person name="Anantharaman K."/>
            <person name="Brown C.T."/>
            <person name="Hug L.A."/>
            <person name="Sharon I."/>
            <person name="Castelle C.J."/>
            <person name="Probst A.J."/>
            <person name="Thomas B.C."/>
            <person name="Singh A."/>
            <person name="Wilkins M.J."/>
            <person name="Karaoz U."/>
            <person name="Brodie E.L."/>
            <person name="Williams K.H."/>
            <person name="Hubbard S.S."/>
            <person name="Banfield J.F."/>
        </authorList>
    </citation>
    <scope>NUCLEOTIDE SEQUENCE [LARGE SCALE GENOMIC DNA]</scope>
</reference>
<comment type="caution">
    <text evidence="7">The sequence shown here is derived from an EMBL/GenBank/DDBJ whole genome shotgun (WGS) entry which is preliminary data.</text>
</comment>
<dbReference type="Proteomes" id="UP000177325">
    <property type="component" value="Unassembled WGS sequence"/>
</dbReference>
<evidence type="ECO:0000313" key="8">
    <source>
        <dbReference type="Proteomes" id="UP000177325"/>
    </source>
</evidence>
<dbReference type="EMBL" id="MFMM01000001">
    <property type="protein sequence ID" value="OGG84598.1"/>
    <property type="molecule type" value="Genomic_DNA"/>
</dbReference>
<dbReference type="GO" id="GO:0000179">
    <property type="term" value="F:rRNA (adenine-N6,N6-)-dimethyltransferase activity"/>
    <property type="evidence" value="ECO:0007669"/>
    <property type="project" value="UniProtKB-UniRule"/>
</dbReference>
<organism evidence="7 8">
    <name type="scientific">Candidatus Kaiserbacteria bacterium RIFCSPLOWO2_12_FULL_45_26</name>
    <dbReference type="NCBI Taxonomy" id="1798525"/>
    <lineage>
        <taxon>Bacteria</taxon>
        <taxon>Candidatus Kaiseribacteriota</taxon>
    </lineage>
</organism>
<accession>A0A1F6FFG3</accession>
<feature type="binding site" evidence="5">
    <location>
        <position position="112"/>
    </location>
    <ligand>
        <name>S-adenosyl-L-methionine</name>
        <dbReference type="ChEBI" id="CHEBI:59789"/>
    </ligand>
</feature>
<evidence type="ECO:0000259" key="6">
    <source>
        <dbReference type="SMART" id="SM00650"/>
    </source>
</evidence>
<feature type="binding site" evidence="5">
    <location>
        <position position="63"/>
    </location>
    <ligand>
        <name>S-adenosyl-L-methionine</name>
        <dbReference type="ChEBI" id="CHEBI:59789"/>
    </ligand>
</feature>